<dbReference type="EMBL" id="FRFD01000003">
    <property type="protein sequence ID" value="SHO43288.1"/>
    <property type="molecule type" value="Genomic_DNA"/>
</dbReference>
<evidence type="ECO:0000256" key="1">
    <source>
        <dbReference type="ARBA" id="ARBA00018672"/>
    </source>
</evidence>
<keyword evidence="11" id="KW-1185">Reference proteome</keyword>
<evidence type="ECO:0000256" key="2">
    <source>
        <dbReference type="ARBA" id="ARBA00022553"/>
    </source>
</evidence>
<dbReference type="STRING" id="1121345.SAMN02745217_00159"/>
<dbReference type="Pfam" id="PF00196">
    <property type="entry name" value="GerE"/>
    <property type="match status" value="1"/>
</dbReference>
<dbReference type="PROSITE" id="PS50110">
    <property type="entry name" value="RESPONSE_REGULATORY"/>
    <property type="match status" value="1"/>
</dbReference>
<dbReference type="Gene3D" id="3.40.50.2300">
    <property type="match status" value="1"/>
</dbReference>
<evidence type="ECO:0000259" key="8">
    <source>
        <dbReference type="PROSITE" id="PS50043"/>
    </source>
</evidence>
<dbReference type="GO" id="GO:0003677">
    <property type="term" value="F:DNA binding"/>
    <property type="evidence" value="ECO:0007669"/>
    <property type="project" value="UniProtKB-KW"/>
</dbReference>
<dbReference type="CDD" id="cd06170">
    <property type="entry name" value="LuxR_C_like"/>
    <property type="match status" value="1"/>
</dbReference>
<keyword evidence="2 7" id="KW-0597">Phosphoprotein</keyword>
<feature type="modified residue" description="4-aspartylphosphate" evidence="7">
    <location>
        <position position="61"/>
    </location>
</feature>
<dbReference type="GO" id="GO:0000160">
    <property type="term" value="P:phosphorelay signal transduction system"/>
    <property type="evidence" value="ECO:0007669"/>
    <property type="project" value="InterPro"/>
</dbReference>
<dbReference type="PROSITE" id="PS50043">
    <property type="entry name" value="HTH_LUXR_2"/>
    <property type="match status" value="1"/>
</dbReference>
<evidence type="ECO:0000256" key="5">
    <source>
        <dbReference type="ARBA" id="ARBA00023163"/>
    </source>
</evidence>
<dbReference type="AlphaFoldDB" id="A0A1M7XWV2"/>
<accession>A0A1M7XWV2</accession>
<evidence type="ECO:0000256" key="7">
    <source>
        <dbReference type="PROSITE-ProRule" id="PRU00169"/>
    </source>
</evidence>
<reference evidence="10 11" key="1">
    <citation type="submission" date="2016-12" db="EMBL/GenBank/DDBJ databases">
        <authorList>
            <person name="Song W.-J."/>
            <person name="Kurnit D.M."/>
        </authorList>
    </citation>
    <scope>NUCLEOTIDE SEQUENCE [LARGE SCALE GENOMIC DNA]</scope>
    <source>
        <strain evidence="10 11">DSM 12503</strain>
    </source>
</reference>
<organism evidence="10 11">
    <name type="scientific">Anaerocolumna xylanovorans DSM 12503</name>
    <dbReference type="NCBI Taxonomy" id="1121345"/>
    <lineage>
        <taxon>Bacteria</taxon>
        <taxon>Bacillati</taxon>
        <taxon>Bacillota</taxon>
        <taxon>Clostridia</taxon>
        <taxon>Lachnospirales</taxon>
        <taxon>Lachnospiraceae</taxon>
        <taxon>Anaerocolumna</taxon>
    </lineage>
</organism>
<dbReference type="InterPro" id="IPR039420">
    <property type="entry name" value="WalR-like"/>
</dbReference>
<sequence length="217" mass="24090">MVIDMADRIRVIIADDSDFVRDGMRIILSVDEEFEVTGCAANGKEAVEAARKNPSDVVLMDIQMPIMDGIEATGVIVEEGLAKVLILTTFDDYDLVRQAIKNGAKGYLIKNHTPDQLKQMIKSIHNGAGVMEESILTKLAREDNNVVPEAKGFPSELYTDREMDIIRAIAKGLSNKEIAEELFLSEGTVKNYISNILDKEGISHRTQLAVYYLTGKR</sequence>
<proteinExistence type="predicted"/>
<evidence type="ECO:0000256" key="3">
    <source>
        <dbReference type="ARBA" id="ARBA00023015"/>
    </source>
</evidence>
<dbReference type="InterPro" id="IPR001789">
    <property type="entry name" value="Sig_transdc_resp-reg_receiver"/>
</dbReference>
<dbReference type="RefSeq" id="WP_073586917.1">
    <property type="nucleotide sequence ID" value="NZ_FRFD01000003.1"/>
</dbReference>
<keyword evidence="4" id="KW-0238">DNA-binding</keyword>
<keyword evidence="3" id="KW-0805">Transcription regulation</keyword>
<dbReference type="Proteomes" id="UP000184612">
    <property type="component" value="Unassembled WGS sequence"/>
</dbReference>
<dbReference type="InterPro" id="IPR058245">
    <property type="entry name" value="NreC/VraR/RcsB-like_REC"/>
</dbReference>
<dbReference type="InterPro" id="IPR011006">
    <property type="entry name" value="CheY-like_superfamily"/>
</dbReference>
<dbReference type="Pfam" id="PF00072">
    <property type="entry name" value="Response_reg"/>
    <property type="match status" value="1"/>
</dbReference>
<dbReference type="InterPro" id="IPR016032">
    <property type="entry name" value="Sig_transdc_resp-reg_C-effctor"/>
</dbReference>
<dbReference type="SMART" id="SM00448">
    <property type="entry name" value="REC"/>
    <property type="match status" value="1"/>
</dbReference>
<comment type="function">
    <text evidence="6">May play the central regulatory role in sporulation. It may be an element of the effector pathway responsible for the activation of sporulation genes in response to nutritional stress. Spo0A may act in concert with spo0H (a sigma factor) to control the expression of some genes that are critical to the sporulation process.</text>
</comment>
<dbReference type="InterPro" id="IPR000792">
    <property type="entry name" value="Tscrpt_reg_LuxR_C"/>
</dbReference>
<dbReference type="SMART" id="SM00421">
    <property type="entry name" value="HTH_LUXR"/>
    <property type="match status" value="1"/>
</dbReference>
<gene>
    <name evidence="10" type="ORF">SAMN02745217_00159</name>
</gene>
<dbReference type="SUPFAM" id="SSF52172">
    <property type="entry name" value="CheY-like"/>
    <property type="match status" value="1"/>
</dbReference>
<protein>
    <recommendedName>
        <fullName evidence="1">Stage 0 sporulation protein A homolog</fullName>
    </recommendedName>
</protein>
<evidence type="ECO:0000313" key="11">
    <source>
        <dbReference type="Proteomes" id="UP000184612"/>
    </source>
</evidence>
<dbReference type="PRINTS" id="PR00038">
    <property type="entry name" value="HTHLUXR"/>
</dbReference>
<evidence type="ECO:0000259" key="9">
    <source>
        <dbReference type="PROSITE" id="PS50110"/>
    </source>
</evidence>
<dbReference type="PROSITE" id="PS00622">
    <property type="entry name" value="HTH_LUXR_1"/>
    <property type="match status" value="1"/>
</dbReference>
<keyword evidence="5" id="KW-0804">Transcription</keyword>
<dbReference type="CDD" id="cd17535">
    <property type="entry name" value="REC_NarL-like"/>
    <property type="match status" value="1"/>
</dbReference>
<evidence type="ECO:0000313" key="10">
    <source>
        <dbReference type="EMBL" id="SHO43288.1"/>
    </source>
</evidence>
<dbReference type="PANTHER" id="PTHR43214">
    <property type="entry name" value="TWO-COMPONENT RESPONSE REGULATOR"/>
    <property type="match status" value="1"/>
</dbReference>
<dbReference type="PANTHER" id="PTHR43214:SF40">
    <property type="entry name" value="TRANSCRIPTIONAL REGULATORY PROTEIN LNRK"/>
    <property type="match status" value="1"/>
</dbReference>
<evidence type="ECO:0000256" key="4">
    <source>
        <dbReference type="ARBA" id="ARBA00023125"/>
    </source>
</evidence>
<name>A0A1M7XWV2_9FIRM</name>
<feature type="domain" description="HTH luxR-type" evidence="8">
    <location>
        <begin position="151"/>
        <end position="216"/>
    </location>
</feature>
<dbReference type="GO" id="GO:0006355">
    <property type="term" value="P:regulation of DNA-templated transcription"/>
    <property type="evidence" value="ECO:0007669"/>
    <property type="project" value="InterPro"/>
</dbReference>
<evidence type="ECO:0000256" key="6">
    <source>
        <dbReference type="ARBA" id="ARBA00024867"/>
    </source>
</evidence>
<dbReference type="SUPFAM" id="SSF46894">
    <property type="entry name" value="C-terminal effector domain of the bipartite response regulators"/>
    <property type="match status" value="1"/>
</dbReference>
<feature type="domain" description="Response regulatory" evidence="9">
    <location>
        <begin position="10"/>
        <end position="125"/>
    </location>
</feature>